<dbReference type="Proteomes" id="UP000053732">
    <property type="component" value="Unassembled WGS sequence"/>
</dbReference>
<evidence type="ECO:0000256" key="1">
    <source>
        <dbReference type="SAM" id="MobiDB-lite"/>
    </source>
</evidence>
<dbReference type="EMBL" id="HG793148">
    <property type="protein sequence ID" value="CRL25425.1"/>
    <property type="molecule type" value="Genomic_DNA"/>
</dbReference>
<organism evidence="2 3">
    <name type="scientific">Penicillium camemberti (strain FM 013)</name>
    <dbReference type="NCBI Taxonomy" id="1429867"/>
    <lineage>
        <taxon>Eukaryota</taxon>
        <taxon>Fungi</taxon>
        <taxon>Dikarya</taxon>
        <taxon>Ascomycota</taxon>
        <taxon>Pezizomycotina</taxon>
        <taxon>Eurotiomycetes</taxon>
        <taxon>Eurotiomycetidae</taxon>
        <taxon>Eurotiales</taxon>
        <taxon>Aspergillaceae</taxon>
        <taxon>Penicillium</taxon>
    </lineage>
</organism>
<protein>
    <submittedName>
        <fullName evidence="2">Str. FM013</fullName>
    </submittedName>
</protein>
<sequence>MSGIRKVSSADRRQSFRARLQHSLSLSSSESDDTHSPSRSVVGDTLEDRSSFQGGDGCYSAQENGNPSDESDRGDR</sequence>
<name>A0A0G4PGR1_PENC3</name>
<feature type="region of interest" description="Disordered" evidence="1">
    <location>
        <begin position="1"/>
        <end position="76"/>
    </location>
</feature>
<dbReference type="AlphaFoldDB" id="A0A0G4PGR1"/>
<evidence type="ECO:0000313" key="2">
    <source>
        <dbReference type="EMBL" id="CRL25425.1"/>
    </source>
</evidence>
<evidence type="ECO:0000313" key="3">
    <source>
        <dbReference type="Proteomes" id="UP000053732"/>
    </source>
</evidence>
<accession>A0A0G4PGR1</accession>
<proteinExistence type="predicted"/>
<reference evidence="2 3" key="1">
    <citation type="journal article" date="2014" name="Nat. Commun.">
        <title>Multiple recent horizontal transfers of a large genomic region in cheese making fungi.</title>
        <authorList>
            <person name="Cheeseman K."/>
            <person name="Ropars J."/>
            <person name="Renault P."/>
            <person name="Dupont J."/>
            <person name="Gouzy J."/>
            <person name="Branca A."/>
            <person name="Abraham A.L."/>
            <person name="Ceppi M."/>
            <person name="Conseiller E."/>
            <person name="Debuchy R."/>
            <person name="Malagnac F."/>
            <person name="Goarin A."/>
            <person name="Silar P."/>
            <person name="Lacoste S."/>
            <person name="Sallet E."/>
            <person name="Bensimon A."/>
            <person name="Giraud T."/>
            <person name="Brygoo Y."/>
        </authorList>
    </citation>
    <scope>NUCLEOTIDE SEQUENCE [LARGE SCALE GENOMIC DNA]</scope>
    <source>
        <strain evidence="3">FM 013</strain>
    </source>
</reference>
<gene>
    <name evidence="2" type="ORF">PCAMFM013_S015g000011</name>
</gene>
<keyword evidence="3" id="KW-1185">Reference proteome</keyword>